<dbReference type="AlphaFoldDB" id="A0A066VCF9"/>
<dbReference type="PANTHER" id="PTHR11066:SF34">
    <property type="entry name" value="ACYL-COENZYME A THIOESTERASE 8"/>
    <property type="match status" value="1"/>
</dbReference>
<keyword evidence="7" id="KW-1185">Reference proteome</keyword>
<dbReference type="FunFam" id="2.40.160.210:FF:000007">
    <property type="entry name" value="Probable peroxisomal acyl-coenzyme A thioester hydrolase 1"/>
    <property type="match status" value="1"/>
</dbReference>
<gene>
    <name evidence="6" type="ORF">K437DRAFT_259167</name>
</gene>
<evidence type="ECO:0000256" key="3">
    <source>
        <dbReference type="SAM" id="MobiDB-lite"/>
    </source>
</evidence>
<dbReference type="Gene3D" id="2.40.160.210">
    <property type="entry name" value="Acyl-CoA thioesterase, double hotdog domain"/>
    <property type="match status" value="1"/>
</dbReference>
<protein>
    <submittedName>
        <fullName evidence="6">Thioesterase/thiol ester dehydrase-isomerase</fullName>
    </submittedName>
</protein>
<dbReference type="SUPFAM" id="SSF54637">
    <property type="entry name" value="Thioesterase/thiol ester dehydrase-isomerase"/>
    <property type="match status" value="2"/>
</dbReference>
<feature type="compositionally biased region" description="Low complexity" evidence="3">
    <location>
        <begin position="219"/>
        <end position="232"/>
    </location>
</feature>
<comment type="caution">
    <text evidence="6">The sequence shown here is derived from an EMBL/GenBank/DDBJ whole genome shotgun (WGS) entry which is preliminary data.</text>
</comment>
<dbReference type="Proteomes" id="UP000027361">
    <property type="component" value="Unassembled WGS sequence"/>
</dbReference>
<reference evidence="6 7" key="1">
    <citation type="submission" date="2014-05" db="EMBL/GenBank/DDBJ databases">
        <title>Draft genome sequence of a rare smut relative, Tilletiaria anomala UBC 951.</title>
        <authorList>
            <consortium name="DOE Joint Genome Institute"/>
            <person name="Toome M."/>
            <person name="Kuo A."/>
            <person name="Henrissat B."/>
            <person name="Lipzen A."/>
            <person name="Tritt A."/>
            <person name="Yoshinaga Y."/>
            <person name="Zane M."/>
            <person name="Barry K."/>
            <person name="Grigoriev I.V."/>
            <person name="Spatafora J.W."/>
            <person name="Aimea M.C."/>
        </authorList>
    </citation>
    <scope>NUCLEOTIDE SEQUENCE [LARGE SCALE GENOMIC DNA]</scope>
    <source>
        <strain evidence="6 7">UBC 951</strain>
    </source>
</reference>
<dbReference type="GO" id="GO:0006637">
    <property type="term" value="P:acyl-CoA metabolic process"/>
    <property type="evidence" value="ECO:0007669"/>
    <property type="project" value="InterPro"/>
</dbReference>
<dbReference type="InterPro" id="IPR029069">
    <property type="entry name" value="HotDog_dom_sf"/>
</dbReference>
<feature type="region of interest" description="Disordered" evidence="3">
    <location>
        <begin position="1"/>
        <end position="79"/>
    </location>
</feature>
<dbReference type="OMA" id="PTGERAF"/>
<dbReference type="InterPro" id="IPR003703">
    <property type="entry name" value="Acyl_CoA_thio"/>
</dbReference>
<dbReference type="Pfam" id="PF20789">
    <property type="entry name" value="4HBT_3C"/>
    <property type="match status" value="1"/>
</dbReference>
<dbReference type="GO" id="GO:0005782">
    <property type="term" value="C:peroxisomal matrix"/>
    <property type="evidence" value="ECO:0007669"/>
    <property type="project" value="UniProtKB-SubCell"/>
</dbReference>
<name>A0A066VCF9_TILAU</name>
<proteinExistence type="inferred from homology"/>
<dbReference type="PANTHER" id="PTHR11066">
    <property type="entry name" value="ACYL-COA THIOESTERASE"/>
    <property type="match status" value="1"/>
</dbReference>
<evidence type="ECO:0000256" key="1">
    <source>
        <dbReference type="ARBA" id="ARBA00006538"/>
    </source>
</evidence>
<dbReference type="GO" id="GO:0009062">
    <property type="term" value="P:fatty acid catabolic process"/>
    <property type="evidence" value="ECO:0007669"/>
    <property type="project" value="TreeGrafter"/>
</dbReference>
<feature type="region of interest" description="Disordered" evidence="3">
    <location>
        <begin position="208"/>
        <end position="274"/>
    </location>
</feature>
<dbReference type="InterPro" id="IPR049449">
    <property type="entry name" value="TesB_ACOT8-like_N"/>
</dbReference>
<comment type="similarity">
    <text evidence="1">Belongs to the C/M/P thioester hydrolase family.</text>
</comment>
<dbReference type="STRING" id="1037660.A0A066VCF9"/>
<evidence type="ECO:0000259" key="4">
    <source>
        <dbReference type="Pfam" id="PF13622"/>
    </source>
</evidence>
<dbReference type="RefSeq" id="XP_013240942.1">
    <property type="nucleotide sequence ID" value="XM_013385488.1"/>
</dbReference>
<dbReference type="OrthoDB" id="68328at2759"/>
<dbReference type="InterPro" id="IPR042171">
    <property type="entry name" value="Acyl-CoA_hotdog"/>
</dbReference>
<dbReference type="GeneID" id="25265177"/>
<keyword evidence="2" id="KW-0378">Hydrolase</keyword>
<keyword evidence="6" id="KW-0413">Isomerase</keyword>
<evidence type="ECO:0000313" key="6">
    <source>
        <dbReference type="EMBL" id="KDN39161.1"/>
    </source>
</evidence>
<sequence>MTKKSTANHSGRHCSCSSDGMSSTRRSLSRTLASEQGQDPLSQAEDASTHSLGTDTASPASTEVTAAGSGRKGGVGEIDKGPEAFEWGVNTRQHIADALAVEEVDVDLYKSVSLWTPSRARGVFGGQVIAQALSAARNTVREGPVLHSMHCYFLLAGDETIPIIYTVKRVRDGGSYVTRSTTASQRGKTIFILISSYQIPEPEQPTFAIPLSPKFQADSSSSGSPSKPNGGPTRAIGSIIEEAGTSMTRPPTMSEQSWSSFVSTLRSPEDSPCNEERYTRVLARAGSKLSDATVRILQAWINDRRSSAVEIRDALPGMYDERGLPTPGDHQAFWMRTREPMRGGADAQKHALAYASDFYLLSAVPKALNVGSKIKMMASLDHSMWFYHDFDVHDWVLYVMQVQAVSNGRGVVLGRLYRRDGTLVAVVAQEGLLRKRFDAPHNL</sequence>
<dbReference type="InParanoid" id="A0A066VCF9"/>
<evidence type="ECO:0000256" key="2">
    <source>
        <dbReference type="ARBA" id="ARBA00022801"/>
    </source>
</evidence>
<feature type="compositionally biased region" description="Low complexity" evidence="3">
    <location>
        <begin position="22"/>
        <end position="32"/>
    </location>
</feature>
<accession>A0A066VCF9</accession>
<feature type="domain" description="Acyl-CoA thioesterase-like N-terminal HotDog" evidence="4">
    <location>
        <begin position="115"/>
        <end position="194"/>
    </location>
</feature>
<dbReference type="HOGENOM" id="CLU_032690_1_0_1"/>
<dbReference type="GO" id="GO:0047617">
    <property type="term" value="F:fatty acyl-CoA hydrolase activity"/>
    <property type="evidence" value="ECO:0007669"/>
    <property type="project" value="InterPro"/>
</dbReference>
<dbReference type="CDD" id="cd03445">
    <property type="entry name" value="Thioesterase_II_repeat2"/>
    <property type="match status" value="1"/>
</dbReference>
<feature type="compositionally biased region" description="Polar residues" evidence="3">
    <location>
        <begin position="33"/>
        <end position="64"/>
    </location>
</feature>
<feature type="compositionally biased region" description="Polar residues" evidence="3">
    <location>
        <begin position="1"/>
        <end position="21"/>
    </location>
</feature>
<feature type="compositionally biased region" description="Polar residues" evidence="3">
    <location>
        <begin position="245"/>
        <end position="266"/>
    </location>
</feature>
<feature type="domain" description="Acyl-CoA thioesterase-like C-terminal" evidence="5">
    <location>
        <begin position="309"/>
        <end position="432"/>
    </location>
</feature>
<dbReference type="GO" id="GO:0016853">
    <property type="term" value="F:isomerase activity"/>
    <property type="evidence" value="ECO:0007669"/>
    <property type="project" value="UniProtKB-KW"/>
</dbReference>
<organism evidence="6 7">
    <name type="scientific">Tilletiaria anomala (strain ATCC 24038 / CBS 436.72 / UBC 951)</name>
    <dbReference type="NCBI Taxonomy" id="1037660"/>
    <lineage>
        <taxon>Eukaryota</taxon>
        <taxon>Fungi</taxon>
        <taxon>Dikarya</taxon>
        <taxon>Basidiomycota</taxon>
        <taxon>Ustilaginomycotina</taxon>
        <taxon>Exobasidiomycetes</taxon>
        <taxon>Georgefischeriales</taxon>
        <taxon>Tilletiariaceae</taxon>
        <taxon>Tilletiaria</taxon>
    </lineage>
</organism>
<dbReference type="EMBL" id="JMSN01000108">
    <property type="protein sequence ID" value="KDN39161.1"/>
    <property type="molecule type" value="Genomic_DNA"/>
</dbReference>
<dbReference type="Pfam" id="PF13622">
    <property type="entry name" value="4HBT_3"/>
    <property type="match status" value="1"/>
</dbReference>
<dbReference type="CDD" id="cd03444">
    <property type="entry name" value="Thioesterase_II_repeat1"/>
    <property type="match status" value="1"/>
</dbReference>
<evidence type="ECO:0000259" key="5">
    <source>
        <dbReference type="Pfam" id="PF20789"/>
    </source>
</evidence>
<dbReference type="InterPro" id="IPR049450">
    <property type="entry name" value="ACOT8-like_C"/>
</dbReference>
<evidence type="ECO:0000313" key="7">
    <source>
        <dbReference type="Proteomes" id="UP000027361"/>
    </source>
</evidence>